<dbReference type="RefSeq" id="WP_048544571.1">
    <property type="nucleotide sequence ID" value="NZ_HF571038.1"/>
</dbReference>
<gene>
    <name evidence="1" type="ORF">BN13_150002</name>
</gene>
<evidence type="ECO:0000313" key="2">
    <source>
        <dbReference type="Proteomes" id="UP000035720"/>
    </source>
</evidence>
<dbReference type="Proteomes" id="UP000035720">
    <property type="component" value="Unassembled WGS sequence"/>
</dbReference>
<protein>
    <recommendedName>
        <fullName evidence="3">Activator of Hsp90 ATPase 1 family protein</fullName>
    </recommendedName>
</protein>
<accession>A0A077M4G1</accession>
<evidence type="ECO:0008006" key="3">
    <source>
        <dbReference type="Google" id="ProtNLM"/>
    </source>
</evidence>
<dbReference type="EMBL" id="CAJC01000057">
    <property type="protein sequence ID" value="CCI52141.1"/>
    <property type="molecule type" value="Genomic_DNA"/>
</dbReference>
<sequence length="137" mass="15070">MHPFVLADRTRRLPPPLTVVWADLVAPRSTGVRSWLHLLPDEIAPQVISMREPGLGEAGLGEAALGDAGVGEIVWTSLWPARPDLVVLIEVAARGAETALRFRLESPVAVDDPSAVGHYRRRLNEVFFRDLRATYGQ</sequence>
<proteinExistence type="predicted"/>
<organism evidence="1 2">
    <name type="scientific">Nostocoides jenkinsii Ben 74</name>
    <dbReference type="NCBI Taxonomy" id="1193518"/>
    <lineage>
        <taxon>Bacteria</taxon>
        <taxon>Bacillati</taxon>
        <taxon>Actinomycetota</taxon>
        <taxon>Actinomycetes</taxon>
        <taxon>Micrococcales</taxon>
        <taxon>Intrasporangiaceae</taxon>
        <taxon>Nostocoides</taxon>
    </lineage>
</organism>
<evidence type="ECO:0000313" key="1">
    <source>
        <dbReference type="EMBL" id="CCI52141.1"/>
    </source>
</evidence>
<dbReference type="AlphaFoldDB" id="A0A077M4G1"/>
<name>A0A077M4G1_9MICO</name>
<reference evidence="1 2" key="1">
    <citation type="journal article" date="2013" name="ISME J.">
        <title>A metabolic model for members of the genus Tetrasphaera involved in enhanced biological phosphorus removal.</title>
        <authorList>
            <person name="Kristiansen R."/>
            <person name="Nguyen H.T.T."/>
            <person name="Saunders A.M."/>
            <person name="Nielsen J.L."/>
            <person name="Wimmer R."/>
            <person name="Le V.Q."/>
            <person name="McIlroy S.J."/>
            <person name="Petrovski S."/>
            <person name="Seviour R.J."/>
            <person name="Calteau A."/>
            <person name="Nielsen K.L."/>
            <person name="Nielsen P.H."/>
        </authorList>
    </citation>
    <scope>NUCLEOTIDE SEQUENCE [LARGE SCALE GENOMIC DNA]</scope>
    <source>
        <strain evidence="1 2">Ben 74</strain>
    </source>
</reference>
<comment type="caution">
    <text evidence="1">The sequence shown here is derived from an EMBL/GenBank/DDBJ whole genome shotgun (WGS) entry which is preliminary data.</text>
</comment>
<keyword evidence="2" id="KW-1185">Reference proteome</keyword>